<keyword evidence="6" id="KW-1185">Reference proteome</keyword>
<dbReference type="SUPFAM" id="SSF49265">
    <property type="entry name" value="Fibronectin type III"/>
    <property type="match status" value="2"/>
</dbReference>
<dbReference type="PROSITE" id="PS50853">
    <property type="entry name" value="FN3"/>
    <property type="match status" value="2"/>
</dbReference>
<evidence type="ECO:0000256" key="2">
    <source>
        <dbReference type="SAM" id="Phobius"/>
    </source>
</evidence>
<feature type="compositionally biased region" description="Polar residues" evidence="1">
    <location>
        <begin position="452"/>
        <end position="464"/>
    </location>
</feature>
<name>A0A553PCW0_TIGCA</name>
<dbReference type="InterPro" id="IPR013783">
    <property type="entry name" value="Ig-like_fold"/>
</dbReference>
<evidence type="ECO:0000259" key="4">
    <source>
        <dbReference type="PROSITE" id="PS50853"/>
    </source>
</evidence>
<sequence>MVPYNPRVISTACLLLLLLVCSCHAQRPSCLQNLRVTGSSPTAISLGWDYNCGEGALFKVYYEHMEWKACPTGIQDETRGRGVNNLETREASVHLEGLHPFSVYKLTVKALSLDQNLRPEELTMAGETHSDMPNVAPEVSTITTRAGVTNLKFYWQDPSPSKCKDFNSVLDGVFYILKGTDRWNLKQEYSGSTDDNSFTFENLMPYSYYSLFLYARNTEGKYNTKIHYKMVGRTEPGKPLPPRDLQELADPEDGTVRLLQWLPPFPPRGEVNYYTLRWRQTNASLWLEHENVNPDQDQCPGTTTLESRGEYDVPVCFTVTKLEPSANYTFQVSATNNGVPDRSSWSHEVIVSPVNEEGWSMFSGSQRIILVIIIAVCLILLIIAISFLIYRQKAKARYKSVPDYEAKGLNHNGASPMAFSNSTLRNSHIRASLTPKSHADTMKRYQHHLLPSDSSLSRPKSIQETPLPPVPKDDHLYEELTLKPAPSHEANGRDTKDTKDAKDGRSRPDSLQLSREPSADASVSGSLDEDEYLPPKRRCSTDTLDMDDYLKPTFSQFQRIDARDMSPPSGAPPPIPMESYASTSQRT</sequence>
<evidence type="ECO:0000313" key="5">
    <source>
        <dbReference type="EMBL" id="TRY75494.1"/>
    </source>
</evidence>
<keyword evidence="3" id="KW-0732">Signal</keyword>
<dbReference type="PROSITE" id="PS51257">
    <property type="entry name" value="PROKAR_LIPOPROTEIN"/>
    <property type="match status" value="1"/>
</dbReference>
<proteinExistence type="predicted"/>
<dbReference type="Gene3D" id="2.60.40.10">
    <property type="entry name" value="Immunoglobulins"/>
    <property type="match status" value="2"/>
</dbReference>
<dbReference type="InterPro" id="IPR050713">
    <property type="entry name" value="RTP_Phos/Ushers"/>
</dbReference>
<feature type="signal peptide" evidence="3">
    <location>
        <begin position="1"/>
        <end position="25"/>
    </location>
</feature>
<dbReference type="GO" id="GO:0016020">
    <property type="term" value="C:membrane"/>
    <property type="evidence" value="ECO:0007669"/>
    <property type="project" value="UniProtKB-SubCell"/>
</dbReference>
<dbReference type="Proteomes" id="UP000318571">
    <property type="component" value="Chromosome 2"/>
</dbReference>
<keyword evidence="2" id="KW-0472">Membrane</keyword>
<dbReference type="SMART" id="SM00060">
    <property type="entry name" value="FN3"/>
    <property type="match status" value="3"/>
</dbReference>
<dbReference type="EMBL" id="VCGU01000005">
    <property type="protein sequence ID" value="TRY75494.1"/>
    <property type="molecule type" value="Genomic_DNA"/>
</dbReference>
<feature type="domain" description="Fibronectin type-III" evidence="4">
    <location>
        <begin position="133"/>
        <end position="237"/>
    </location>
</feature>
<comment type="caution">
    <text evidence="5">The sequence shown here is derived from an EMBL/GenBank/DDBJ whole genome shotgun (WGS) entry which is preliminary data.</text>
</comment>
<feature type="region of interest" description="Disordered" evidence="1">
    <location>
        <begin position="450"/>
        <end position="587"/>
    </location>
</feature>
<dbReference type="Pfam" id="PF00041">
    <property type="entry name" value="fn3"/>
    <property type="match status" value="1"/>
</dbReference>
<protein>
    <recommendedName>
        <fullName evidence="4">Fibronectin type-III domain-containing protein</fullName>
    </recommendedName>
</protein>
<gene>
    <name evidence="5" type="ORF">TCAL_14558</name>
</gene>
<organism evidence="5 6">
    <name type="scientific">Tigriopus californicus</name>
    <name type="common">Marine copepod</name>
    <dbReference type="NCBI Taxonomy" id="6832"/>
    <lineage>
        <taxon>Eukaryota</taxon>
        <taxon>Metazoa</taxon>
        <taxon>Ecdysozoa</taxon>
        <taxon>Arthropoda</taxon>
        <taxon>Crustacea</taxon>
        <taxon>Multicrustacea</taxon>
        <taxon>Hexanauplia</taxon>
        <taxon>Copepoda</taxon>
        <taxon>Harpacticoida</taxon>
        <taxon>Harpacticidae</taxon>
        <taxon>Tigriopus</taxon>
    </lineage>
</organism>
<keyword evidence="2" id="KW-0812">Transmembrane</keyword>
<reference evidence="5 6" key="1">
    <citation type="journal article" date="2018" name="Nat. Ecol. Evol.">
        <title>Genomic signatures of mitonuclear coevolution across populations of Tigriopus californicus.</title>
        <authorList>
            <person name="Barreto F.S."/>
            <person name="Watson E.T."/>
            <person name="Lima T.G."/>
            <person name="Willett C.S."/>
            <person name="Edmands S."/>
            <person name="Li W."/>
            <person name="Burton R.S."/>
        </authorList>
    </citation>
    <scope>NUCLEOTIDE SEQUENCE [LARGE SCALE GENOMIC DNA]</scope>
    <source>
        <strain evidence="5 6">San Diego</strain>
    </source>
</reference>
<feature type="chain" id="PRO_5021815018" description="Fibronectin type-III domain-containing protein" evidence="3">
    <location>
        <begin position="26"/>
        <end position="587"/>
    </location>
</feature>
<dbReference type="OMA" id="WNINDER"/>
<dbReference type="PANTHER" id="PTHR46957:SF3">
    <property type="entry name" value="CYTOKINE RECEPTOR"/>
    <property type="match status" value="1"/>
</dbReference>
<feature type="compositionally biased region" description="Basic and acidic residues" evidence="1">
    <location>
        <begin position="490"/>
        <end position="508"/>
    </location>
</feature>
<feature type="domain" description="Fibronectin type-III" evidence="4">
    <location>
        <begin position="241"/>
        <end position="357"/>
    </location>
</feature>
<dbReference type="PANTHER" id="PTHR46957">
    <property type="entry name" value="CYTOKINE RECEPTOR"/>
    <property type="match status" value="1"/>
</dbReference>
<feature type="compositionally biased region" description="Basic and acidic residues" evidence="1">
    <location>
        <begin position="471"/>
        <end position="481"/>
    </location>
</feature>
<dbReference type="InterPro" id="IPR003961">
    <property type="entry name" value="FN3_dom"/>
</dbReference>
<evidence type="ECO:0000313" key="6">
    <source>
        <dbReference type="Proteomes" id="UP000318571"/>
    </source>
</evidence>
<keyword evidence="2" id="KW-1133">Transmembrane helix</keyword>
<dbReference type="AlphaFoldDB" id="A0A553PCW0"/>
<feature type="transmembrane region" description="Helical" evidence="2">
    <location>
        <begin position="368"/>
        <end position="390"/>
    </location>
</feature>
<evidence type="ECO:0000256" key="3">
    <source>
        <dbReference type="SAM" id="SignalP"/>
    </source>
</evidence>
<dbReference type="InterPro" id="IPR036116">
    <property type="entry name" value="FN3_sf"/>
</dbReference>
<feature type="compositionally biased region" description="Polar residues" evidence="1">
    <location>
        <begin position="509"/>
        <end position="525"/>
    </location>
</feature>
<dbReference type="STRING" id="6832.A0A553PCW0"/>
<dbReference type="CDD" id="cd00063">
    <property type="entry name" value="FN3"/>
    <property type="match status" value="3"/>
</dbReference>
<evidence type="ECO:0000256" key="1">
    <source>
        <dbReference type="SAM" id="MobiDB-lite"/>
    </source>
</evidence>
<accession>A0A553PCW0</accession>